<dbReference type="InterPro" id="IPR018845">
    <property type="entry name" value="Initiator-bd"/>
</dbReference>
<evidence type="ECO:0000313" key="2">
    <source>
        <dbReference type="EMBL" id="KAK8900574.1"/>
    </source>
</evidence>
<keyword evidence="3" id="KW-1185">Reference proteome</keyword>
<dbReference type="Proteomes" id="UP001470230">
    <property type="component" value="Unassembled WGS sequence"/>
</dbReference>
<evidence type="ECO:0000313" key="3">
    <source>
        <dbReference type="Proteomes" id="UP001470230"/>
    </source>
</evidence>
<comment type="caution">
    <text evidence="2">The sequence shown here is derived from an EMBL/GenBank/DDBJ whole genome shotgun (WGS) entry which is preliminary data.</text>
</comment>
<dbReference type="Pfam" id="PF10416">
    <property type="entry name" value="IBD"/>
    <property type="match status" value="1"/>
</dbReference>
<name>A0ABR2LB86_9EUKA</name>
<reference evidence="2 3" key="1">
    <citation type="submission" date="2024-04" db="EMBL/GenBank/DDBJ databases">
        <title>Tritrichomonas musculus Genome.</title>
        <authorList>
            <person name="Alves-Ferreira E."/>
            <person name="Grigg M."/>
            <person name="Lorenzi H."/>
            <person name="Galac M."/>
        </authorList>
    </citation>
    <scope>NUCLEOTIDE SEQUENCE [LARGE SCALE GENOMIC DNA]</scope>
    <source>
        <strain evidence="2 3">EAF2021</strain>
    </source>
</reference>
<evidence type="ECO:0000259" key="1">
    <source>
        <dbReference type="Pfam" id="PF10416"/>
    </source>
</evidence>
<organism evidence="2 3">
    <name type="scientific">Tritrichomonas musculus</name>
    <dbReference type="NCBI Taxonomy" id="1915356"/>
    <lineage>
        <taxon>Eukaryota</taxon>
        <taxon>Metamonada</taxon>
        <taxon>Parabasalia</taxon>
        <taxon>Tritrichomonadida</taxon>
        <taxon>Tritrichomonadidae</taxon>
        <taxon>Tritrichomonas</taxon>
    </lineage>
</organism>
<accession>A0ABR2LB86</accession>
<protein>
    <recommendedName>
        <fullName evidence="1">Initiator binding domain-containing protein</fullName>
    </recommendedName>
</protein>
<proteinExistence type="predicted"/>
<gene>
    <name evidence="2" type="ORF">M9Y10_002903</name>
</gene>
<sequence>MAILFTQFKCNLPKFYYLLDDMDKLQYDSIRNSQKGGHKKSESKFTNEIENLKKFVVQGNSDDWKRGLVCGIYWLPENKGIATNIQQLKIILNRCKSSLNASLTKIGLNVTLTRGRATNLILDTFPFLKNNSSEIRQWTIRKKANVPNSNLLTKNDNLLSINNDKKEDQIDIFTSENDDNDIFQLTPKDLYSISNNQKCDLYQYNEIF</sequence>
<feature type="domain" description="Initiator binding" evidence="1">
    <location>
        <begin position="23"/>
        <end position="144"/>
    </location>
</feature>
<dbReference type="EMBL" id="JAPFFF010000001">
    <property type="protein sequence ID" value="KAK8900574.1"/>
    <property type="molecule type" value="Genomic_DNA"/>
</dbReference>